<dbReference type="EMBL" id="AMCI01004193">
    <property type="protein sequence ID" value="EJW98583.1"/>
    <property type="molecule type" value="Genomic_DNA"/>
</dbReference>
<dbReference type="Pfam" id="PF03929">
    <property type="entry name" value="PepSY_TM"/>
    <property type="match status" value="2"/>
</dbReference>
<name>J9FVP5_9ZZZZ</name>
<protein>
    <recommendedName>
        <fullName evidence="3">PepSY domain-containing protein</fullName>
    </recommendedName>
</protein>
<evidence type="ECO:0008006" key="3">
    <source>
        <dbReference type="Google" id="ProtNLM"/>
    </source>
</evidence>
<comment type="caution">
    <text evidence="2">The sequence shown here is derived from an EMBL/GenBank/DDBJ whole genome shotgun (WGS) entry which is preliminary data.</text>
</comment>
<keyword evidence="1" id="KW-1133">Transmembrane helix</keyword>
<gene>
    <name evidence="2" type="ORF">EVA_13300</name>
</gene>
<dbReference type="InterPro" id="IPR005625">
    <property type="entry name" value="PepSY-ass_TM"/>
</dbReference>
<keyword evidence="1" id="KW-0812">Transmembrane</keyword>
<dbReference type="AlphaFoldDB" id="J9FVP5"/>
<keyword evidence="1" id="KW-0472">Membrane</keyword>
<feature type="transmembrane region" description="Helical" evidence="1">
    <location>
        <begin position="202"/>
        <end position="223"/>
    </location>
</feature>
<feature type="transmembrane region" description="Helical" evidence="1">
    <location>
        <begin position="21"/>
        <end position="48"/>
    </location>
</feature>
<sequence>MDWKMMREKKSRSRKLFRKWCLKFHAWLALPLGLVITLTCFSGAMLVFEQEVNQVVFAHLYRVDQPAFVRLSDEVLKEKVAATLPAGVKVVRLVKPTAPDRTYEAKLSQPRHATLFVDPYTGEVKGSHERLPFFQTMFRLHRWLLDSKPADGGIYWGKLCVGISTLLFVGALLTGLLSWWPRNRTYLKESLRIPVRRGLRRWLYGLHVTGGVYAVVFLLLMALTGLTWSFPWYRTAFYELFGLSFPEGKGLVYALHVGSWGGWVTRILYFITALIGMTLPLTGYYLWWRKRKRS</sequence>
<reference evidence="2" key="1">
    <citation type="journal article" date="2012" name="PLoS ONE">
        <title>Gene sets for utilization of primary and secondary nutrition supplies in the distal gut of endangered iberian lynx.</title>
        <authorList>
            <person name="Alcaide M."/>
            <person name="Messina E."/>
            <person name="Richter M."/>
            <person name="Bargiela R."/>
            <person name="Peplies J."/>
            <person name="Huws S.A."/>
            <person name="Newbold C.J."/>
            <person name="Golyshin P.N."/>
            <person name="Simon M.A."/>
            <person name="Lopez G."/>
            <person name="Yakimov M.M."/>
            <person name="Ferrer M."/>
        </authorList>
    </citation>
    <scope>NUCLEOTIDE SEQUENCE</scope>
</reference>
<evidence type="ECO:0000313" key="2">
    <source>
        <dbReference type="EMBL" id="EJW98583.1"/>
    </source>
</evidence>
<dbReference type="PANTHER" id="PTHR34219:SF3">
    <property type="entry name" value="BLL7967 PROTEIN"/>
    <property type="match status" value="1"/>
</dbReference>
<feature type="transmembrane region" description="Helical" evidence="1">
    <location>
        <begin position="154"/>
        <end position="181"/>
    </location>
</feature>
<feature type="transmembrane region" description="Helical" evidence="1">
    <location>
        <begin position="267"/>
        <end position="288"/>
    </location>
</feature>
<organism evidence="2">
    <name type="scientific">gut metagenome</name>
    <dbReference type="NCBI Taxonomy" id="749906"/>
    <lineage>
        <taxon>unclassified sequences</taxon>
        <taxon>metagenomes</taxon>
        <taxon>organismal metagenomes</taxon>
    </lineage>
</organism>
<evidence type="ECO:0000256" key="1">
    <source>
        <dbReference type="SAM" id="Phobius"/>
    </source>
</evidence>
<dbReference type="PANTHER" id="PTHR34219">
    <property type="entry name" value="IRON-REGULATED INNER MEMBRANE PROTEIN-RELATED"/>
    <property type="match status" value="1"/>
</dbReference>
<proteinExistence type="predicted"/>
<accession>J9FVP5</accession>